<evidence type="ECO:0000259" key="1">
    <source>
        <dbReference type="Pfam" id="PF20150"/>
    </source>
</evidence>
<proteinExistence type="predicted"/>
<dbReference type="AlphaFoldDB" id="A0A9P9AG77"/>
<feature type="domain" description="2EXR" evidence="1">
    <location>
        <begin position="4"/>
        <end position="101"/>
    </location>
</feature>
<name>A0A9P9AG77_9HYPO</name>
<dbReference type="OrthoDB" id="3596450at2759"/>
<evidence type="ECO:0000313" key="3">
    <source>
        <dbReference type="Proteomes" id="UP000777438"/>
    </source>
</evidence>
<dbReference type="PANTHER" id="PTHR35910">
    <property type="entry name" value="2EXR DOMAIN-CONTAINING PROTEIN"/>
    <property type="match status" value="1"/>
</dbReference>
<dbReference type="Pfam" id="PF20150">
    <property type="entry name" value="2EXR"/>
    <property type="match status" value="1"/>
</dbReference>
<feature type="non-terminal residue" evidence="2">
    <location>
        <position position="1"/>
    </location>
</feature>
<sequence>SAVFHFFPSLPTELRLQIWKKAIRPSENKDGLHYFSIMNKNDTVEDSIATVSCEPGLDPDYHSHYKAGISNKSVFLWDSGLWTTCTESRQVIMNHFKVEHRGENIRQLLSNDRFSSYSDWSPSRRRKELDAPARAVIQTKHHVSHWSFMVQPFLDVFCFQPHDWSLDVEWEDLFKCLPFCAMAMGYAPVLHVAFEFDLTWNLNLPEDHTDLYLEPSARGLAMRAVESVVRGVADFSIWLIDPTTRWNKQTQMQTRLAKIVYDSDGEFVEIHEEQLVCDSEEEYQKTAFYFARYLLEKDDEWFAHLTPREQTEFGRISLCAETQLGILASSKQRI</sequence>
<comment type="caution">
    <text evidence="2">The sequence shown here is derived from an EMBL/GenBank/DDBJ whole genome shotgun (WGS) entry which is preliminary data.</text>
</comment>
<dbReference type="InterPro" id="IPR045518">
    <property type="entry name" value="2EXR"/>
</dbReference>
<dbReference type="Proteomes" id="UP000777438">
    <property type="component" value="Unassembled WGS sequence"/>
</dbReference>
<reference evidence="2 3" key="1">
    <citation type="journal article" date="2021" name="Nat. Commun.">
        <title>Genetic determinants of endophytism in the Arabidopsis root mycobiome.</title>
        <authorList>
            <person name="Mesny F."/>
            <person name="Miyauchi S."/>
            <person name="Thiergart T."/>
            <person name="Pickel B."/>
            <person name="Atanasova L."/>
            <person name="Karlsson M."/>
            <person name="Huettel B."/>
            <person name="Barry K.W."/>
            <person name="Haridas S."/>
            <person name="Chen C."/>
            <person name="Bauer D."/>
            <person name="Andreopoulos W."/>
            <person name="Pangilinan J."/>
            <person name="LaButti K."/>
            <person name="Riley R."/>
            <person name="Lipzen A."/>
            <person name="Clum A."/>
            <person name="Drula E."/>
            <person name="Henrissat B."/>
            <person name="Kohler A."/>
            <person name="Grigoriev I.V."/>
            <person name="Martin F.M."/>
            <person name="Hacquard S."/>
        </authorList>
    </citation>
    <scope>NUCLEOTIDE SEQUENCE [LARGE SCALE GENOMIC DNA]</scope>
    <source>
        <strain evidence="2 3">MPI-CAGE-CH-0241</strain>
    </source>
</reference>
<organism evidence="2 3">
    <name type="scientific">Thelonectria olida</name>
    <dbReference type="NCBI Taxonomy" id="1576542"/>
    <lineage>
        <taxon>Eukaryota</taxon>
        <taxon>Fungi</taxon>
        <taxon>Dikarya</taxon>
        <taxon>Ascomycota</taxon>
        <taxon>Pezizomycotina</taxon>
        <taxon>Sordariomycetes</taxon>
        <taxon>Hypocreomycetidae</taxon>
        <taxon>Hypocreales</taxon>
        <taxon>Nectriaceae</taxon>
        <taxon>Thelonectria</taxon>
    </lineage>
</organism>
<accession>A0A9P9AG77</accession>
<keyword evidence="3" id="KW-1185">Reference proteome</keyword>
<dbReference type="EMBL" id="JAGPYM010000115">
    <property type="protein sequence ID" value="KAH6867215.1"/>
    <property type="molecule type" value="Genomic_DNA"/>
</dbReference>
<evidence type="ECO:0000313" key="2">
    <source>
        <dbReference type="EMBL" id="KAH6867215.1"/>
    </source>
</evidence>
<protein>
    <recommendedName>
        <fullName evidence="1">2EXR domain-containing protein</fullName>
    </recommendedName>
</protein>
<dbReference type="PANTHER" id="PTHR35910:SF1">
    <property type="entry name" value="2EXR DOMAIN-CONTAINING PROTEIN"/>
    <property type="match status" value="1"/>
</dbReference>
<gene>
    <name evidence="2" type="ORF">B0T10DRAFT_420073</name>
</gene>